<dbReference type="AlphaFoldDB" id="A0A3B6I1Y2"/>
<dbReference type="EnsemblPlants" id="TraesCS4A02G377500.2">
    <property type="protein sequence ID" value="TraesCS4A02G377500.2"/>
    <property type="gene ID" value="TraesCS4A02G377500"/>
</dbReference>
<proteinExistence type="predicted"/>
<dbReference type="GeneID" id="123087897"/>
<dbReference type="Gramene" id="TraesSYM4A03G02215350.1">
    <property type="protein sequence ID" value="TraesSYM4A03G02215350.1"/>
    <property type="gene ID" value="TraesSYM4A03G02215350"/>
</dbReference>
<dbReference type="Gramene" id="TraesCS4A03G0935500.2">
    <property type="protein sequence ID" value="TraesCS4A03G0935500.2.CDS"/>
    <property type="gene ID" value="TraesCS4A03G0935500"/>
</dbReference>
<name>A0A3B6I1Y2_WHEAT</name>
<dbReference type="RefSeq" id="XP_044365953.1">
    <property type="nucleotide sequence ID" value="XM_044510018.1"/>
</dbReference>
<dbReference type="Gramene" id="TraesJAG4A03G02188250.1">
    <property type="protein sequence ID" value="TraesJAG4A03G02188250.1"/>
    <property type="gene ID" value="TraesJAG4A03G02188250"/>
</dbReference>
<keyword evidence="2" id="KW-1185">Reference proteome</keyword>
<dbReference type="Gramene" id="TraesJUL4A03G02207010.1">
    <property type="protein sequence ID" value="TraesJUL4A03G02207010.1"/>
    <property type="gene ID" value="TraesJUL4A03G02207010"/>
</dbReference>
<protein>
    <submittedName>
        <fullName evidence="1">Uncharacterized protein</fullName>
    </submittedName>
</protein>
<accession>A0A3B6I1Y2</accession>
<dbReference type="KEGG" id="taes:123087897"/>
<dbReference type="Proteomes" id="UP000019116">
    <property type="component" value="Chromosome 4A"/>
</dbReference>
<sequence length="171" mass="19878">MSTLRTLRARPQRGFPLICLTYDYMEHMVKFSGRTVGLKRSQEKEDYFDIEFETQREASYVFYVLNGKVPLMEFSWAPRNLTSKKPPSGVVEVSFIPPTYDLDAYSETPSLPIPANQPFPTVWKIPTQNDPLAQPDQLPAMRYPPSRVQMDQVDPRPPYEARFWPQVLPTY</sequence>
<reference evidence="1" key="1">
    <citation type="submission" date="2018-08" db="EMBL/GenBank/DDBJ databases">
        <authorList>
            <person name="Rossello M."/>
        </authorList>
    </citation>
    <scope>NUCLEOTIDE SEQUENCE [LARGE SCALE GENOMIC DNA]</scope>
    <source>
        <strain evidence="1">cv. Chinese Spring</strain>
    </source>
</reference>
<dbReference type="Gramene" id="TraesNOR4A03G02209970.1">
    <property type="protein sequence ID" value="TraesNOR4A03G02209970.1"/>
    <property type="gene ID" value="TraesNOR4A03G02209970"/>
</dbReference>
<evidence type="ECO:0000313" key="2">
    <source>
        <dbReference type="Proteomes" id="UP000019116"/>
    </source>
</evidence>
<dbReference type="RefSeq" id="XP_044365954.1">
    <property type="nucleotide sequence ID" value="XM_044510019.1"/>
</dbReference>
<organism evidence="1">
    <name type="scientific">Triticum aestivum</name>
    <name type="common">Wheat</name>
    <dbReference type="NCBI Taxonomy" id="4565"/>
    <lineage>
        <taxon>Eukaryota</taxon>
        <taxon>Viridiplantae</taxon>
        <taxon>Streptophyta</taxon>
        <taxon>Embryophyta</taxon>
        <taxon>Tracheophyta</taxon>
        <taxon>Spermatophyta</taxon>
        <taxon>Magnoliopsida</taxon>
        <taxon>Liliopsida</taxon>
        <taxon>Poales</taxon>
        <taxon>Poaceae</taxon>
        <taxon>BOP clade</taxon>
        <taxon>Pooideae</taxon>
        <taxon>Triticodae</taxon>
        <taxon>Triticeae</taxon>
        <taxon>Triticinae</taxon>
        <taxon>Triticum</taxon>
    </lineage>
</organism>
<dbReference type="Gramene" id="TraesCS4A02G377500.2">
    <property type="protein sequence ID" value="TraesCS4A02G377500.2"/>
    <property type="gene ID" value="TraesCS4A02G377500"/>
</dbReference>
<evidence type="ECO:0000313" key="1">
    <source>
        <dbReference type="EnsemblPlants" id="TraesCS4A02G377500.2"/>
    </source>
</evidence>
<reference evidence="1" key="2">
    <citation type="submission" date="2018-10" db="UniProtKB">
        <authorList>
            <consortium name="EnsemblPlants"/>
        </authorList>
    </citation>
    <scope>IDENTIFICATION</scope>
</reference>
<gene>
    <name evidence="1" type="primary">LOC123087897</name>
</gene>